<gene>
    <name evidence="8" type="ORF">DW190_09125</name>
    <name evidence="7" type="ORF">DW794_04410</name>
    <name evidence="5" type="ORF">DWY26_04380</name>
    <name evidence="6" type="ORF">DXA49_04505</name>
    <name evidence="1" type="ORF">ERS852494_00580</name>
    <name evidence="2" type="ORF">ERS852558_02962</name>
    <name evidence="3" type="ORF">F2Y39_02415</name>
    <name evidence="4" type="ORF">Q4469_14160</name>
</gene>
<dbReference type="Proteomes" id="UP000427825">
    <property type="component" value="Unassembled WGS sequence"/>
</dbReference>
<evidence type="ECO:0000313" key="8">
    <source>
        <dbReference type="EMBL" id="RHH91259.1"/>
    </source>
</evidence>
<dbReference type="RefSeq" id="WP_005682234.1">
    <property type="nucleotide sequence ID" value="NZ_CABMOQ010000018.1"/>
</dbReference>
<evidence type="ECO:0000313" key="14">
    <source>
        <dbReference type="Proteomes" id="UP000284689"/>
    </source>
</evidence>
<evidence type="ECO:0000313" key="2">
    <source>
        <dbReference type="EMBL" id="CUQ38452.1"/>
    </source>
</evidence>
<protein>
    <submittedName>
        <fullName evidence="3">DUF5043 domain-containing protein</fullName>
    </submittedName>
</protein>
<evidence type="ECO:0000313" key="7">
    <source>
        <dbReference type="EMBL" id="RHD52222.1"/>
    </source>
</evidence>
<dbReference type="Proteomes" id="UP000095725">
    <property type="component" value="Unassembled WGS sequence"/>
</dbReference>
<accession>A0A174VUR4</accession>
<proteinExistence type="predicted"/>
<dbReference type="Pfam" id="PF16446">
    <property type="entry name" value="DUF5043"/>
    <property type="match status" value="1"/>
</dbReference>
<evidence type="ECO:0000313" key="5">
    <source>
        <dbReference type="EMBL" id="RGR73180.1"/>
    </source>
</evidence>
<evidence type="ECO:0000313" key="15">
    <source>
        <dbReference type="Proteomes" id="UP000427825"/>
    </source>
</evidence>
<evidence type="ECO:0000313" key="10">
    <source>
        <dbReference type="Proteomes" id="UP000095725"/>
    </source>
</evidence>
<evidence type="ECO:0000313" key="6">
    <source>
        <dbReference type="EMBL" id="RGY28308.1"/>
    </source>
</evidence>
<dbReference type="Proteomes" id="UP001170023">
    <property type="component" value="Unassembled WGS sequence"/>
</dbReference>
<dbReference type="Proteomes" id="UP000284431">
    <property type="component" value="Unassembled WGS sequence"/>
</dbReference>
<dbReference type="Proteomes" id="UP000284689">
    <property type="component" value="Unassembled WGS sequence"/>
</dbReference>
<dbReference type="EMBL" id="CZBL01000012">
    <property type="protein sequence ID" value="CUQ38452.1"/>
    <property type="molecule type" value="Genomic_DNA"/>
</dbReference>
<evidence type="ECO:0000313" key="4">
    <source>
        <dbReference type="EMBL" id="MDO6358819.1"/>
    </source>
</evidence>
<organism evidence="2 10">
    <name type="scientific">Bacteroides caccae</name>
    <dbReference type="NCBI Taxonomy" id="47678"/>
    <lineage>
        <taxon>Bacteria</taxon>
        <taxon>Pseudomonadati</taxon>
        <taxon>Bacteroidota</taxon>
        <taxon>Bacteroidia</taxon>
        <taxon>Bacteroidales</taxon>
        <taxon>Bacteroidaceae</taxon>
        <taxon>Bacteroides</taxon>
    </lineage>
</organism>
<dbReference type="InterPro" id="IPR032242">
    <property type="entry name" value="DUF5043"/>
</dbReference>
<sequence length="179" mass="20888">MRKKVIVLVSLLFVLVDMYAQTFYYDTTQVFYAQRYVCDVTQESKSVRLYSKSNKFTEVEAVNKETGAEITDAERKEANFVDDSQLWGKCLSILNESFSEEERTRVQGCKFIIILRVDTNTGIIRDVEYRFPAVSMLATVPVSVYQEMEIKLKKEIVFNITEKGKRFNYIPFVWAHTVK</sequence>
<evidence type="ECO:0000313" key="11">
    <source>
        <dbReference type="Proteomes" id="UP000283512"/>
    </source>
</evidence>
<dbReference type="EMBL" id="QRUO01000003">
    <property type="protein sequence ID" value="RGR73180.1"/>
    <property type="molecule type" value="Genomic_DNA"/>
</dbReference>
<dbReference type="EMBL" id="JAUONL010000012">
    <property type="protein sequence ID" value="MDO6358819.1"/>
    <property type="molecule type" value="Genomic_DNA"/>
</dbReference>
<name>A0A174VUR4_9BACE</name>
<evidence type="ECO:0000313" key="13">
    <source>
        <dbReference type="Proteomes" id="UP000284431"/>
    </source>
</evidence>
<dbReference type="Proteomes" id="UP000095657">
    <property type="component" value="Unassembled WGS sequence"/>
</dbReference>
<evidence type="ECO:0000313" key="1">
    <source>
        <dbReference type="EMBL" id="CUO70995.1"/>
    </source>
</evidence>
<dbReference type="EMBL" id="QSJD01000004">
    <property type="protein sequence ID" value="RHD52222.1"/>
    <property type="molecule type" value="Genomic_DNA"/>
</dbReference>
<dbReference type="EMBL" id="QSCS01000005">
    <property type="protein sequence ID" value="RGY28308.1"/>
    <property type="molecule type" value="Genomic_DNA"/>
</dbReference>
<dbReference type="EMBL" id="VVYJ01000001">
    <property type="protein sequence ID" value="KAA5481508.1"/>
    <property type="molecule type" value="Genomic_DNA"/>
</dbReference>
<reference evidence="4" key="4">
    <citation type="submission" date="2023-07" db="EMBL/GenBank/DDBJ databases">
        <title>Whole Genome Sequencing of Colonoscopy isolates.</title>
        <authorList>
            <person name="Surve S.V."/>
            <person name="Valls R.A."/>
            <person name="Barrak K.E."/>
            <person name="Gardner T.B."/>
            <person name="O'Toole G.A."/>
        </authorList>
    </citation>
    <scope>NUCLEOTIDE SEQUENCE</scope>
    <source>
        <strain evidence="4">GP0119</strain>
    </source>
</reference>
<dbReference type="EMBL" id="CZAI01000001">
    <property type="protein sequence ID" value="CUO70995.1"/>
    <property type="molecule type" value="Genomic_DNA"/>
</dbReference>
<reference evidence="11 12" key="2">
    <citation type="submission" date="2018-08" db="EMBL/GenBank/DDBJ databases">
        <title>A genome reference for cultivated species of the human gut microbiota.</title>
        <authorList>
            <person name="Zou Y."/>
            <person name="Xue W."/>
            <person name="Luo G."/>
        </authorList>
    </citation>
    <scope>NUCLEOTIDE SEQUENCE [LARGE SCALE GENOMIC DNA]</scope>
    <source>
        <strain evidence="5 12">AF24-29LB</strain>
        <strain evidence="8 11">AM16-49B</strain>
        <strain evidence="7 14">AM31-16AC</strain>
        <strain evidence="6 13">OF02-6LB</strain>
    </source>
</reference>
<evidence type="ECO:0000313" key="12">
    <source>
        <dbReference type="Proteomes" id="UP000284205"/>
    </source>
</evidence>
<evidence type="ECO:0000313" key="9">
    <source>
        <dbReference type="Proteomes" id="UP000095657"/>
    </source>
</evidence>
<evidence type="ECO:0000313" key="3">
    <source>
        <dbReference type="EMBL" id="KAA5481508.1"/>
    </source>
</evidence>
<reference evidence="3 15" key="3">
    <citation type="journal article" date="2019" name="Nat. Med.">
        <title>A library of human gut bacterial isolates paired with longitudinal multiomics data enables mechanistic microbiome research.</title>
        <authorList>
            <person name="Poyet M."/>
            <person name="Groussin M."/>
            <person name="Gibbons S.M."/>
            <person name="Avila-Pacheco J."/>
            <person name="Jiang X."/>
            <person name="Kearney S.M."/>
            <person name="Perrotta A.R."/>
            <person name="Berdy B."/>
            <person name="Zhao S."/>
            <person name="Lieberman T.D."/>
            <person name="Swanson P.K."/>
            <person name="Smith M."/>
            <person name="Roesemann S."/>
            <person name="Alexander J.E."/>
            <person name="Rich S.A."/>
            <person name="Livny J."/>
            <person name="Vlamakis H."/>
            <person name="Clish C."/>
            <person name="Bullock K."/>
            <person name="Deik A."/>
            <person name="Scott J."/>
            <person name="Pierce K.A."/>
            <person name="Xavier R.J."/>
            <person name="Alm E.J."/>
        </authorList>
    </citation>
    <scope>NUCLEOTIDE SEQUENCE [LARGE SCALE GENOMIC DNA]</scope>
    <source>
        <strain evidence="3 15">BIOML-A25</strain>
    </source>
</reference>
<reference evidence="9 10" key="1">
    <citation type="submission" date="2015-09" db="EMBL/GenBank/DDBJ databases">
        <authorList>
            <consortium name="Pathogen Informatics"/>
        </authorList>
    </citation>
    <scope>NUCLEOTIDE SEQUENCE [LARGE SCALE GENOMIC DNA]</scope>
    <source>
        <strain evidence="1 9">2789STDY5834880</strain>
        <strain evidence="2 10">2789STDY5834946</strain>
    </source>
</reference>
<dbReference type="AlphaFoldDB" id="A0A174VUR4"/>
<dbReference type="Proteomes" id="UP000284205">
    <property type="component" value="Unassembled WGS sequence"/>
</dbReference>
<dbReference type="EMBL" id="QRKD01000006">
    <property type="protein sequence ID" value="RHH91259.1"/>
    <property type="molecule type" value="Genomic_DNA"/>
</dbReference>
<dbReference type="Proteomes" id="UP000283512">
    <property type="component" value="Unassembled WGS sequence"/>
</dbReference>
<dbReference type="GeneID" id="75112578"/>